<dbReference type="EMBL" id="CP021106">
    <property type="protein sequence ID" value="ARO87552.1"/>
    <property type="molecule type" value="Genomic_DNA"/>
</dbReference>
<sequence length="65" mass="7019">MKTRISDKLNQLHADFKADTAALESPQESGRQGSPAVASWTNGPGWADWTKYLNPGVSTASRSID</sequence>
<dbReference type="RefSeq" id="WP_004180009.1">
    <property type="nucleotide sequence ID" value="NZ_CP021106.3"/>
</dbReference>
<reference evidence="2 3" key="1">
    <citation type="journal article" date="2015" name="Int. J. Syst. Evol. Microbiol.">
        <title>Nitrosospira lacus sp. nov., a psychrotolerant, ammonia-oxidizing bacterium from sandy lake sediment.</title>
        <authorList>
            <person name="Urakawa H."/>
            <person name="Garcia J.C."/>
            <person name="Nielsen J.L."/>
            <person name="Le V.Q."/>
            <person name="Kozlowski J.A."/>
            <person name="Stein L.Y."/>
            <person name="Lim C.K."/>
            <person name="Pommerening-Roser A."/>
            <person name="Martens-Habbena W."/>
            <person name="Stahl D.A."/>
            <person name="Klotz M.G."/>
        </authorList>
    </citation>
    <scope>NUCLEOTIDE SEQUENCE [LARGE SCALE GENOMIC DNA]</scope>
    <source>
        <strain evidence="2 3">APG3</strain>
    </source>
</reference>
<organism evidence="2 3">
    <name type="scientific">Nitrosospira lacus</name>
    <dbReference type="NCBI Taxonomy" id="1288494"/>
    <lineage>
        <taxon>Bacteria</taxon>
        <taxon>Pseudomonadati</taxon>
        <taxon>Pseudomonadota</taxon>
        <taxon>Betaproteobacteria</taxon>
        <taxon>Nitrosomonadales</taxon>
        <taxon>Nitrosomonadaceae</taxon>
        <taxon>Nitrosospira</taxon>
    </lineage>
</organism>
<dbReference type="KEGG" id="nlc:EBAPG3_007090"/>
<feature type="region of interest" description="Disordered" evidence="1">
    <location>
        <begin position="21"/>
        <end position="44"/>
    </location>
</feature>
<dbReference type="AlphaFoldDB" id="A0A1W6SP58"/>
<protein>
    <submittedName>
        <fullName evidence="2">Uncharacterized protein</fullName>
    </submittedName>
</protein>
<accession>A0A1W6SP58</accession>
<dbReference type="Proteomes" id="UP000012179">
    <property type="component" value="Chromosome"/>
</dbReference>
<proteinExistence type="predicted"/>
<keyword evidence="3" id="KW-1185">Reference proteome</keyword>
<gene>
    <name evidence="2" type="ORF">EBAPG3_007090</name>
</gene>
<evidence type="ECO:0000313" key="2">
    <source>
        <dbReference type="EMBL" id="ARO87552.1"/>
    </source>
</evidence>
<name>A0A1W6SP58_9PROT</name>
<evidence type="ECO:0000256" key="1">
    <source>
        <dbReference type="SAM" id="MobiDB-lite"/>
    </source>
</evidence>
<evidence type="ECO:0000313" key="3">
    <source>
        <dbReference type="Proteomes" id="UP000012179"/>
    </source>
</evidence>